<dbReference type="EMBL" id="GBXM01051794">
    <property type="protein sequence ID" value="JAH56783.1"/>
    <property type="molecule type" value="Transcribed_RNA"/>
</dbReference>
<reference evidence="1" key="2">
    <citation type="journal article" date="2015" name="Fish Shellfish Immunol.">
        <title>Early steps in the European eel (Anguilla anguilla)-Vibrio vulnificus interaction in the gills: Role of the RtxA13 toxin.</title>
        <authorList>
            <person name="Callol A."/>
            <person name="Pajuelo D."/>
            <person name="Ebbesson L."/>
            <person name="Teles M."/>
            <person name="MacKenzie S."/>
            <person name="Amaro C."/>
        </authorList>
    </citation>
    <scope>NUCLEOTIDE SEQUENCE</scope>
</reference>
<protein>
    <submittedName>
        <fullName evidence="1">Uncharacterized protein</fullName>
    </submittedName>
</protein>
<proteinExistence type="predicted"/>
<organism evidence="1">
    <name type="scientific">Anguilla anguilla</name>
    <name type="common">European freshwater eel</name>
    <name type="synonym">Muraena anguilla</name>
    <dbReference type="NCBI Taxonomy" id="7936"/>
    <lineage>
        <taxon>Eukaryota</taxon>
        <taxon>Metazoa</taxon>
        <taxon>Chordata</taxon>
        <taxon>Craniata</taxon>
        <taxon>Vertebrata</taxon>
        <taxon>Euteleostomi</taxon>
        <taxon>Actinopterygii</taxon>
        <taxon>Neopterygii</taxon>
        <taxon>Teleostei</taxon>
        <taxon>Anguilliformes</taxon>
        <taxon>Anguillidae</taxon>
        <taxon>Anguilla</taxon>
    </lineage>
</organism>
<sequence length="29" mass="3453">MILQTKHHVWDSSVSQILIIHITTEQYQC</sequence>
<reference evidence="1" key="1">
    <citation type="submission" date="2014-11" db="EMBL/GenBank/DDBJ databases">
        <authorList>
            <person name="Amaro Gonzalez C."/>
        </authorList>
    </citation>
    <scope>NUCLEOTIDE SEQUENCE</scope>
</reference>
<accession>A0A0E9TVP8</accession>
<dbReference type="AlphaFoldDB" id="A0A0E9TVP8"/>
<name>A0A0E9TVP8_ANGAN</name>
<evidence type="ECO:0000313" key="1">
    <source>
        <dbReference type="EMBL" id="JAH56783.1"/>
    </source>
</evidence>